<evidence type="ECO:0000313" key="3">
    <source>
        <dbReference type="Proteomes" id="UP001558613"/>
    </source>
</evidence>
<dbReference type="EMBL" id="JAYMGO010000020">
    <property type="protein sequence ID" value="KAL1254357.1"/>
    <property type="molecule type" value="Genomic_DNA"/>
</dbReference>
<evidence type="ECO:0000313" key="2">
    <source>
        <dbReference type="EMBL" id="KAL1254357.1"/>
    </source>
</evidence>
<feature type="region of interest" description="Disordered" evidence="1">
    <location>
        <begin position="152"/>
        <end position="171"/>
    </location>
</feature>
<keyword evidence="3" id="KW-1185">Reference proteome</keyword>
<reference evidence="2 3" key="1">
    <citation type="submission" date="2023-09" db="EMBL/GenBank/DDBJ databases">
        <authorList>
            <person name="Wang M."/>
        </authorList>
    </citation>
    <scope>NUCLEOTIDE SEQUENCE [LARGE SCALE GENOMIC DNA]</scope>
    <source>
        <strain evidence="2">GT-2023</strain>
        <tissue evidence="2">Liver</tissue>
    </source>
</reference>
<proteinExistence type="predicted"/>
<evidence type="ECO:0000256" key="1">
    <source>
        <dbReference type="SAM" id="MobiDB-lite"/>
    </source>
</evidence>
<accession>A0ABR3LN83</accession>
<sequence>MKTLLDPLVKIHLKTKQPQLSHSLARKEPSQFTLLFLIWQTLLGVAIKRGGVSASEADWHLLKQFCRGCWDDGLITYLCLAQKRDDPPPFAQLLLMLRTEEDKHAAKTMRMKQHLGSTKQRVRMHTQRTWTSVEPEQTTAPNVMSLATEAKELRKQRNSPLKLRPLRNLHH</sequence>
<dbReference type="Proteomes" id="UP001558613">
    <property type="component" value="Unassembled WGS sequence"/>
</dbReference>
<dbReference type="InterPro" id="IPR026523">
    <property type="entry name" value="PNMA"/>
</dbReference>
<protein>
    <submittedName>
        <fullName evidence="2">Uncharacterized protein</fullName>
    </submittedName>
</protein>
<organism evidence="2 3">
    <name type="scientific">Cirrhinus molitorella</name>
    <name type="common">mud carp</name>
    <dbReference type="NCBI Taxonomy" id="172907"/>
    <lineage>
        <taxon>Eukaryota</taxon>
        <taxon>Metazoa</taxon>
        <taxon>Chordata</taxon>
        <taxon>Craniata</taxon>
        <taxon>Vertebrata</taxon>
        <taxon>Euteleostomi</taxon>
        <taxon>Actinopterygii</taxon>
        <taxon>Neopterygii</taxon>
        <taxon>Teleostei</taxon>
        <taxon>Ostariophysi</taxon>
        <taxon>Cypriniformes</taxon>
        <taxon>Cyprinidae</taxon>
        <taxon>Labeoninae</taxon>
        <taxon>Labeonini</taxon>
        <taxon>Cirrhinus</taxon>
    </lineage>
</organism>
<dbReference type="PANTHER" id="PTHR23095">
    <property type="entry name" value="PARANEOPLASTIC ANTIGEN"/>
    <property type="match status" value="1"/>
</dbReference>
<dbReference type="PANTHER" id="PTHR23095:SF53">
    <property type="entry name" value="ZINC FINGER CCHC DOMAIN-CONTAINING PROTEIN 12-LIKE"/>
    <property type="match status" value="1"/>
</dbReference>
<comment type="caution">
    <text evidence="2">The sequence shown here is derived from an EMBL/GenBank/DDBJ whole genome shotgun (WGS) entry which is preliminary data.</text>
</comment>
<name>A0ABR3LN83_9TELE</name>
<gene>
    <name evidence="2" type="ORF">QQF64_016586</name>
</gene>